<feature type="region of interest" description="Disordered" evidence="1">
    <location>
        <begin position="23"/>
        <end position="42"/>
    </location>
</feature>
<evidence type="ECO:0000313" key="2">
    <source>
        <dbReference type="EMBL" id="JAD53061.1"/>
    </source>
</evidence>
<proteinExistence type="predicted"/>
<dbReference type="EMBL" id="GBRH01244834">
    <property type="protein sequence ID" value="JAD53061.1"/>
    <property type="molecule type" value="Transcribed_RNA"/>
</dbReference>
<reference evidence="2" key="1">
    <citation type="submission" date="2014-09" db="EMBL/GenBank/DDBJ databases">
        <authorList>
            <person name="Magalhaes I.L.F."/>
            <person name="Oliveira U."/>
            <person name="Santos F.R."/>
            <person name="Vidigal T.H.D.A."/>
            <person name="Brescovit A.D."/>
            <person name="Santos A.J."/>
        </authorList>
    </citation>
    <scope>NUCLEOTIDE SEQUENCE</scope>
    <source>
        <tissue evidence="2">Shoot tissue taken approximately 20 cm above the soil surface</tissue>
    </source>
</reference>
<accession>A0A0A9APL5</accession>
<protein>
    <submittedName>
        <fullName evidence="2">Uncharacterized protein</fullName>
    </submittedName>
</protein>
<sequence>MSIDKPLIRVLLKEMSTCKSEQNLFSQQTERMQKQRSRLKIR</sequence>
<organism evidence="2">
    <name type="scientific">Arundo donax</name>
    <name type="common">Giant reed</name>
    <name type="synonym">Donax arundinaceus</name>
    <dbReference type="NCBI Taxonomy" id="35708"/>
    <lineage>
        <taxon>Eukaryota</taxon>
        <taxon>Viridiplantae</taxon>
        <taxon>Streptophyta</taxon>
        <taxon>Embryophyta</taxon>
        <taxon>Tracheophyta</taxon>
        <taxon>Spermatophyta</taxon>
        <taxon>Magnoliopsida</taxon>
        <taxon>Liliopsida</taxon>
        <taxon>Poales</taxon>
        <taxon>Poaceae</taxon>
        <taxon>PACMAD clade</taxon>
        <taxon>Arundinoideae</taxon>
        <taxon>Arundineae</taxon>
        <taxon>Arundo</taxon>
    </lineage>
</organism>
<name>A0A0A9APL5_ARUDO</name>
<evidence type="ECO:0000256" key="1">
    <source>
        <dbReference type="SAM" id="MobiDB-lite"/>
    </source>
</evidence>
<reference evidence="2" key="2">
    <citation type="journal article" date="2015" name="Data Brief">
        <title>Shoot transcriptome of the giant reed, Arundo donax.</title>
        <authorList>
            <person name="Barrero R.A."/>
            <person name="Guerrero F.D."/>
            <person name="Moolhuijzen P."/>
            <person name="Goolsby J.A."/>
            <person name="Tidwell J."/>
            <person name="Bellgard S.E."/>
            <person name="Bellgard M.I."/>
        </authorList>
    </citation>
    <scope>NUCLEOTIDE SEQUENCE</scope>
    <source>
        <tissue evidence="2">Shoot tissue taken approximately 20 cm above the soil surface</tissue>
    </source>
</reference>
<dbReference type="AlphaFoldDB" id="A0A0A9APL5"/>